<keyword evidence="2" id="KW-1185">Reference proteome</keyword>
<dbReference type="EMBL" id="FXTP01000001">
    <property type="protein sequence ID" value="SMO34635.1"/>
    <property type="molecule type" value="Genomic_DNA"/>
</dbReference>
<dbReference type="AlphaFoldDB" id="A0A521AIG7"/>
<name>A0A521AIG7_9BACT</name>
<protein>
    <recommendedName>
        <fullName evidence="3">Planctomycete cytochrome C</fullName>
    </recommendedName>
</protein>
<dbReference type="PROSITE" id="PS51257">
    <property type="entry name" value="PROKAR_LIPOPROTEIN"/>
    <property type="match status" value="1"/>
</dbReference>
<reference evidence="1 2" key="1">
    <citation type="submission" date="2017-05" db="EMBL/GenBank/DDBJ databases">
        <authorList>
            <person name="Varghese N."/>
            <person name="Submissions S."/>
        </authorList>
    </citation>
    <scope>NUCLEOTIDE SEQUENCE [LARGE SCALE GENOMIC DNA]</scope>
    <source>
        <strain evidence="1 2">DSM 21985</strain>
    </source>
</reference>
<dbReference type="RefSeq" id="WP_142452699.1">
    <property type="nucleotide sequence ID" value="NZ_FXTP01000001.1"/>
</dbReference>
<evidence type="ECO:0000313" key="2">
    <source>
        <dbReference type="Proteomes" id="UP000317557"/>
    </source>
</evidence>
<dbReference type="OrthoDB" id="1524994at2"/>
<sequence>MEVSSRFLLCSMFILLTSCINNVEDISSAEPVEPSEVSYQEDIQPIFNSTCGGSGCHINGSTNGVNLTTYQQVMNSVGAVYGTDIVIPEDPDASPLVDKIEANPTNGSRMPLTGSYLTPSEINQIRSWIEGGALEN</sequence>
<dbReference type="PANTHER" id="PTHR35889">
    <property type="entry name" value="CYCLOINULO-OLIGOSACCHARIDE FRUCTANOTRANSFERASE-RELATED"/>
    <property type="match status" value="1"/>
</dbReference>
<proteinExistence type="predicted"/>
<dbReference type="Proteomes" id="UP000317557">
    <property type="component" value="Unassembled WGS sequence"/>
</dbReference>
<gene>
    <name evidence="1" type="ORF">SAMN06265219_101176</name>
</gene>
<accession>A0A521AIG7</accession>
<evidence type="ECO:0000313" key="1">
    <source>
        <dbReference type="EMBL" id="SMO34635.1"/>
    </source>
</evidence>
<dbReference type="PANTHER" id="PTHR35889:SF3">
    <property type="entry name" value="F-BOX DOMAIN-CONTAINING PROTEIN"/>
    <property type="match status" value="1"/>
</dbReference>
<organism evidence="1 2">
    <name type="scientific">Gracilimonas mengyeensis</name>
    <dbReference type="NCBI Taxonomy" id="1302730"/>
    <lineage>
        <taxon>Bacteria</taxon>
        <taxon>Pseudomonadati</taxon>
        <taxon>Balneolota</taxon>
        <taxon>Balneolia</taxon>
        <taxon>Balneolales</taxon>
        <taxon>Balneolaceae</taxon>
        <taxon>Gracilimonas</taxon>
    </lineage>
</organism>
<evidence type="ECO:0008006" key="3">
    <source>
        <dbReference type="Google" id="ProtNLM"/>
    </source>
</evidence>